<dbReference type="SUPFAM" id="SSF46785">
    <property type="entry name" value="Winged helix' DNA-binding domain"/>
    <property type="match status" value="2"/>
</dbReference>
<name>A0ABW4CH11_9LACO</name>
<dbReference type="EMBL" id="JBHTOC010000001">
    <property type="protein sequence ID" value="MFD1428855.1"/>
    <property type="molecule type" value="Genomic_DNA"/>
</dbReference>
<keyword evidence="2 5" id="KW-0132">Cell division</keyword>
<gene>
    <name evidence="5 7" type="primary">scpB</name>
    <name evidence="7" type="ORF">ACFQ4P_01155</name>
</gene>
<evidence type="ECO:0000256" key="4">
    <source>
        <dbReference type="ARBA" id="ARBA00023306"/>
    </source>
</evidence>
<keyword evidence="3 5" id="KW-0159">Chromosome partition</keyword>
<proteinExistence type="inferred from homology"/>
<comment type="subunit">
    <text evidence="5">Homodimer. Homodimerization may be required to stabilize the binding of ScpA to the Smc head domains. Component of a cohesin-like complex composed of ScpA, ScpB and the Smc homodimer, in which ScpA and ScpB bind to the head domain of Smc. The presence of the three proteins is required for the association of the complex with DNA.</text>
</comment>
<comment type="subcellular location">
    <subcellularLocation>
        <location evidence="5">Cytoplasm</location>
    </subcellularLocation>
    <text evidence="5">Associated with two foci at the outer edges of the nucleoid region in young cells, and at four foci within both cell halves in older cells.</text>
</comment>
<dbReference type="PANTHER" id="PTHR34298">
    <property type="entry name" value="SEGREGATION AND CONDENSATION PROTEIN B"/>
    <property type="match status" value="1"/>
</dbReference>
<dbReference type="PIRSF" id="PIRSF019345">
    <property type="entry name" value="ScpB"/>
    <property type="match status" value="1"/>
</dbReference>
<evidence type="ECO:0000313" key="8">
    <source>
        <dbReference type="Proteomes" id="UP001597196"/>
    </source>
</evidence>
<organism evidence="7 8">
    <name type="scientific">Lacticaseibacillus mingshuiensis</name>
    <dbReference type="NCBI Taxonomy" id="2799574"/>
    <lineage>
        <taxon>Bacteria</taxon>
        <taxon>Bacillati</taxon>
        <taxon>Bacillota</taxon>
        <taxon>Bacilli</taxon>
        <taxon>Lactobacillales</taxon>
        <taxon>Lactobacillaceae</taxon>
        <taxon>Lacticaseibacillus</taxon>
    </lineage>
</organism>
<feature type="region of interest" description="Disordered" evidence="6">
    <location>
        <begin position="163"/>
        <end position="216"/>
    </location>
</feature>
<evidence type="ECO:0000313" key="7">
    <source>
        <dbReference type="EMBL" id="MFD1428855.1"/>
    </source>
</evidence>
<dbReference type="HAMAP" id="MF_01804">
    <property type="entry name" value="ScpB"/>
    <property type="match status" value="1"/>
</dbReference>
<dbReference type="Proteomes" id="UP001597196">
    <property type="component" value="Unassembled WGS sequence"/>
</dbReference>
<feature type="compositionally biased region" description="Basic and acidic residues" evidence="6">
    <location>
        <begin position="176"/>
        <end position="192"/>
    </location>
</feature>
<evidence type="ECO:0000256" key="6">
    <source>
        <dbReference type="SAM" id="MobiDB-lite"/>
    </source>
</evidence>
<protein>
    <recommendedName>
        <fullName evidence="5">Segregation and condensation protein B</fullName>
    </recommendedName>
</protein>
<feature type="compositionally biased region" description="Acidic residues" evidence="6">
    <location>
        <begin position="194"/>
        <end position="216"/>
    </location>
</feature>
<comment type="function">
    <text evidence="5">Participates in chromosomal partition during cell division. May act via the formation of a condensin-like complex containing Smc and ScpA that pull DNA away from mid-cell into both cell halves.</text>
</comment>
<dbReference type="InterPro" id="IPR036388">
    <property type="entry name" value="WH-like_DNA-bd_sf"/>
</dbReference>
<dbReference type="InterPro" id="IPR005234">
    <property type="entry name" value="ScpB_csome_segregation"/>
</dbReference>
<evidence type="ECO:0000256" key="5">
    <source>
        <dbReference type="HAMAP-Rule" id="MF_01804"/>
    </source>
</evidence>
<dbReference type="PANTHER" id="PTHR34298:SF2">
    <property type="entry name" value="SEGREGATION AND CONDENSATION PROTEIN B"/>
    <property type="match status" value="1"/>
</dbReference>
<dbReference type="InterPro" id="IPR036390">
    <property type="entry name" value="WH_DNA-bd_sf"/>
</dbReference>
<keyword evidence="8" id="KW-1185">Reference proteome</keyword>
<evidence type="ECO:0000256" key="3">
    <source>
        <dbReference type="ARBA" id="ARBA00022829"/>
    </source>
</evidence>
<sequence length="216" mass="23868">MHGVIEAVLYTAGEAGVTLEDFAQVLGISSAAMRQQLDDFQEALEHDDSRGTMVRVSDDRYFLVTKPTYADTLRHYFSGPPAQGLSQAALEVLAIIAYQQPITRLEIDDVRGVQSSGALTTLAARQLVREAGRKDAPGRPILYATSDFFLDYFGLKNLDALPPIDQAPEGPQQVDLFKDFNDTFSDDQKTSDQDNTDQEPEDQENMDQETEASDGE</sequence>
<dbReference type="Pfam" id="PF04079">
    <property type="entry name" value="SMC_ScpB"/>
    <property type="match status" value="1"/>
</dbReference>
<reference evidence="8" key="1">
    <citation type="journal article" date="2019" name="Int. J. Syst. Evol. Microbiol.">
        <title>The Global Catalogue of Microorganisms (GCM) 10K type strain sequencing project: providing services to taxonomists for standard genome sequencing and annotation.</title>
        <authorList>
            <consortium name="The Broad Institute Genomics Platform"/>
            <consortium name="The Broad Institute Genome Sequencing Center for Infectious Disease"/>
            <person name="Wu L."/>
            <person name="Ma J."/>
        </authorList>
    </citation>
    <scope>NUCLEOTIDE SEQUENCE [LARGE SCALE GENOMIC DNA]</scope>
    <source>
        <strain evidence="8">CCM 8980</strain>
    </source>
</reference>
<comment type="caution">
    <text evidence="7">The sequence shown here is derived from an EMBL/GenBank/DDBJ whole genome shotgun (WGS) entry which is preliminary data.</text>
</comment>
<dbReference type="RefSeq" id="WP_203625918.1">
    <property type="nucleotide sequence ID" value="NZ_BOLQ01000001.1"/>
</dbReference>
<keyword evidence="4 5" id="KW-0131">Cell cycle</keyword>
<keyword evidence="1 5" id="KW-0963">Cytoplasm</keyword>
<accession>A0ABW4CH11</accession>
<dbReference type="Gene3D" id="1.10.10.10">
    <property type="entry name" value="Winged helix-like DNA-binding domain superfamily/Winged helix DNA-binding domain"/>
    <property type="match status" value="2"/>
</dbReference>
<dbReference type="NCBIfam" id="TIGR00281">
    <property type="entry name" value="SMC-Scp complex subunit ScpB"/>
    <property type="match status" value="1"/>
</dbReference>
<comment type="similarity">
    <text evidence="5">Belongs to the ScpB family.</text>
</comment>
<evidence type="ECO:0000256" key="2">
    <source>
        <dbReference type="ARBA" id="ARBA00022618"/>
    </source>
</evidence>
<evidence type="ECO:0000256" key="1">
    <source>
        <dbReference type="ARBA" id="ARBA00022490"/>
    </source>
</evidence>